<comment type="caution">
    <text evidence="1">The sequence shown here is derived from an EMBL/GenBank/DDBJ whole genome shotgun (WGS) entry which is preliminary data.</text>
</comment>
<dbReference type="EMBL" id="JBHPBY010000166">
    <property type="protein sequence ID" value="MFC1851229.1"/>
    <property type="molecule type" value="Genomic_DNA"/>
</dbReference>
<reference evidence="1 2" key="1">
    <citation type="submission" date="2024-09" db="EMBL/GenBank/DDBJ databases">
        <title>Laminarin stimulates single cell rates of sulfate reduction while oxygen inhibits transcriptomic activity in coastal marine sediment.</title>
        <authorList>
            <person name="Lindsay M."/>
            <person name="Orcutt B."/>
            <person name="Emerson D."/>
            <person name="Stepanauskas R."/>
            <person name="D'Angelo T."/>
        </authorList>
    </citation>
    <scope>NUCLEOTIDE SEQUENCE [LARGE SCALE GENOMIC DNA]</scope>
    <source>
        <strain evidence="1">SAG AM-311-K15</strain>
    </source>
</reference>
<evidence type="ECO:0000313" key="1">
    <source>
        <dbReference type="EMBL" id="MFC1851229.1"/>
    </source>
</evidence>
<keyword evidence="2" id="KW-1185">Reference proteome</keyword>
<dbReference type="InterPro" id="IPR005368">
    <property type="entry name" value="UPF0175"/>
</dbReference>
<protein>
    <submittedName>
        <fullName evidence="1">UPF0175 family protein</fullName>
    </submittedName>
</protein>
<evidence type="ECO:0000313" key="2">
    <source>
        <dbReference type="Proteomes" id="UP001594351"/>
    </source>
</evidence>
<sequence>MGSNHREIKISIPVEVLLSASMTEEQITKELREMLAFKLFSEGKLTSGNAAKLIGMSRVAFLFEASRRGIDILSYSENELHRELA</sequence>
<dbReference type="Pfam" id="PF03683">
    <property type="entry name" value="UPF0175"/>
    <property type="match status" value="1"/>
</dbReference>
<gene>
    <name evidence="1" type="ORF">ACFL27_13620</name>
</gene>
<dbReference type="Proteomes" id="UP001594351">
    <property type="component" value="Unassembled WGS sequence"/>
</dbReference>
<organism evidence="1 2">
    <name type="scientific">candidate division CSSED10-310 bacterium</name>
    <dbReference type="NCBI Taxonomy" id="2855610"/>
    <lineage>
        <taxon>Bacteria</taxon>
        <taxon>Bacteria division CSSED10-310</taxon>
    </lineage>
</organism>
<proteinExistence type="predicted"/>
<name>A0ABV6YYF0_UNCC1</name>
<accession>A0ABV6YYF0</accession>